<dbReference type="Proteomes" id="UP000054248">
    <property type="component" value="Unassembled WGS sequence"/>
</dbReference>
<gene>
    <name evidence="1" type="ORF">M407DRAFT_34904</name>
</gene>
<dbReference type="EMBL" id="KN824007">
    <property type="protein sequence ID" value="KIO15511.1"/>
    <property type="molecule type" value="Genomic_DNA"/>
</dbReference>
<accession>A0A0C3PZW1</accession>
<name>A0A0C3PZW1_9AGAM</name>
<dbReference type="HOGENOM" id="CLU_2544262_0_0_1"/>
<sequence>MTAAPYHNDILATKNAQLHHELEEFRASKVSTIQSGQLNFANSIVPNEVGLNIMGLTVSDPPLVCPIAKRASPTVGDTHMVTN</sequence>
<evidence type="ECO:0000313" key="1">
    <source>
        <dbReference type="EMBL" id="KIO15511.1"/>
    </source>
</evidence>
<keyword evidence="2" id="KW-1185">Reference proteome</keyword>
<proteinExistence type="predicted"/>
<organism evidence="1 2">
    <name type="scientific">Tulasnella calospora MUT 4182</name>
    <dbReference type="NCBI Taxonomy" id="1051891"/>
    <lineage>
        <taxon>Eukaryota</taxon>
        <taxon>Fungi</taxon>
        <taxon>Dikarya</taxon>
        <taxon>Basidiomycota</taxon>
        <taxon>Agaricomycotina</taxon>
        <taxon>Agaricomycetes</taxon>
        <taxon>Cantharellales</taxon>
        <taxon>Tulasnellaceae</taxon>
        <taxon>Tulasnella</taxon>
    </lineage>
</organism>
<dbReference type="AlphaFoldDB" id="A0A0C3PZW1"/>
<evidence type="ECO:0000313" key="2">
    <source>
        <dbReference type="Proteomes" id="UP000054248"/>
    </source>
</evidence>
<reference evidence="1 2" key="1">
    <citation type="submission" date="2014-04" db="EMBL/GenBank/DDBJ databases">
        <authorList>
            <consortium name="DOE Joint Genome Institute"/>
            <person name="Kuo A."/>
            <person name="Girlanda M."/>
            <person name="Perotto S."/>
            <person name="Kohler A."/>
            <person name="Nagy L.G."/>
            <person name="Floudas D."/>
            <person name="Copeland A."/>
            <person name="Barry K.W."/>
            <person name="Cichocki N."/>
            <person name="Veneault-Fourrey C."/>
            <person name="LaButti K."/>
            <person name="Lindquist E.A."/>
            <person name="Lipzen A."/>
            <person name="Lundell T."/>
            <person name="Morin E."/>
            <person name="Murat C."/>
            <person name="Sun H."/>
            <person name="Tunlid A."/>
            <person name="Henrissat B."/>
            <person name="Grigoriev I.V."/>
            <person name="Hibbett D.S."/>
            <person name="Martin F."/>
            <person name="Nordberg H.P."/>
            <person name="Cantor M.N."/>
            <person name="Hua S.X."/>
        </authorList>
    </citation>
    <scope>NUCLEOTIDE SEQUENCE [LARGE SCALE GENOMIC DNA]</scope>
    <source>
        <strain evidence="1 2">MUT 4182</strain>
    </source>
</reference>
<reference evidence="2" key="2">
    <citation type="submission" date="2015-01" db="EMBL/GenBank/DDBJ databases">
        <title>Evolutionary Origins and Diversification of the Mycorrhizal Mutualists.</title>
        <authorList>
            <consortium name="DOE Joint Genome Institute"/>
            <consortium name="Mycorrhizal Genomics Consortium"/>
            <person name="Kohler A."/>
            <person name="Kuo A."/>
            <person name="Nagy L.G."/>
            <person name="Floudas D."/>
            <person name="Copeland A."/>
            <person name="Barry K.W."/>
            <person name="Cichocki N."/>
            <person name="Veneault-Fourrey C."/>
            <person name="LaButti K."/>
            <person name="Lindquist E.A."/>
            <person name="Lipzen A."/>
            <person name="Lundell T."/>
            <person name="Morin E."/>
            <person name="Murat C."/>
            <person name="Riley R."/>
            <person name="Ohm R."/>
            <person name="Sun H."/>
            <person name="Tunlid A."/>
            <person name="Henrissat B."/>
            <person name="Grigoriev I.V."/>
            <person name="Hibbett D.S."/>
            <person name="Martin F."/>
        </authorList>
    </citation>
    <scope>NUCLEOTIDE SEQUENCE [LARGE SCALE GENOMIC DNA]</scope>
    <source>
        <strain evidence="2">MUT 4182</strain>
    </source>
</reference>
<protein>
    <submittedName>
        <fullName evidence="1">Uncharacterized protein</fullName>
    </submittedName>
</protein>